<organism evidence="1 2">
    <name type="scientific">Scylla paramamosain</name>
    <name type="common">Mud crab</name>
    <dbReference type="NCBI Taxonomy" id="85552"/>
    <lineage>
        <taxon>Eukaryota</taxon>
        <taxon>Metazoa</taxon>
        <taxon>Ecdysozoa</taxon>
        <taxon>Arthropoda</taxon>
        <taxon>Crustacea</taxon>
        <taxon>Multicrustacea</taxon>
        <taxon>Malacostraca</taxon>
        <taxon>Eumalacostraca</taxon>
        <taxon>Eucarida</taxon>
        <taxon>Decapoda</taxon>
        <taxon>Pleocyemata</taxon>
        <taxon>Brachyura</taxon>
        <taxon>Eubrachyura</taxon>
        <taxon>Portunoidea</taxon>
        <taxon>Portunidae</taxon>
        <taxon>Portuninae</taxon>
        <taxon>Scylla</taxon>
    </lineage>
</organism>
<reference evidence="1 2" key="1">
    <citation type="submission" date="2023-03" db="EMBL/GenBank/DDBJ databases">
        <title>High-quality genome of Scylla paramamosain provides insights in environmental adaptation.</title>
        <authorList>
            <person name="Zhang L."/>
        </authorList>
    </citation>
    <scope>NUCLEOTIDE SEQUENCE [LARGE SCALE GENOMIC DNA]</scope>
    <source>
        <strain evidence="1">LZ_2023a</strain>
        <tissue evidence="1">Muscle</tissue>
    </source>
</reference>
<evidence type="ECO:0000313" key="1">
    <source>
        <dbReference type="EMBL" id="KAK8373257.1"/>
    </source>
</evidence>
<dbReference type="AlphaFoldDB" id="A0AAW0SEX9"/>
<name>A0AAW0SEX9_SCYPA</name>
<proteinExistence type="predicted"/>
<sequence>MSYTGFLIPTSPVSFISVPSSIVLGCLALTSLLDLITSSSLCCLLRLTRCCKYLAQRPPYFSQRQLSSVYPSSRTSNILYTLLLWVPMDDFCSVSICGSQGTGNTDKKEIVRTAHSFLKKAFNGLIEPCDWFMLQFLELEKELYGQESAISVLERYKSDPCHAPAHHLAYHFYKNLVPGSVMEQLMELEVLLSSHFS</sequence>
<gene>
    <name evidence="1" type="ORF">O3P69_011671</name>
</gene>
<keyword evidence="2" id="KW-1185">Reference proteome</keyword>
<dbReference type="EMBL" id="JARAKH010001271">
    <property type="protein sequence ID" value="KAK8373257.1"/>
    <property type="molecule type" value="Genomic_DNA"/>
</dbReference>
<accession>A0AAW0SEX9</accession>
<comment type="caution">
    <text evidence="1">The sequence shown here is derived from an EMBL/GenBank/DDBJ whole genome shotgun (WGS) entry which is preliminary data.</text>
</comment>
<protein>
    <submittedName>
        <fullName evidence="1">Uncharacterized protein</fullName>
    </submittedName>
</protein>
<dbReference type="Proteomes" id="UP001487740">
    <property type="component" value="Unassembled WGS sequence"/>
</dbReference>
<evidence type="ECO:0000313" key="2">
    <source>
        <dbReference type="Proteomes" id="UP001487740"/>
    </source>
</evidence>